<feature type="compositionally biased region" description="Basic and acidic residues" evidence="1">
    <location>
        <begin position="476"/>
        <end position="490"/>
    </location>
</feature>
<feature type="region of interest" description="Disordered" evidence="1">
    <location>
        <begin position="296"/>
        <end position="441"/>
    </location>
</feature>
<feature type="region of interest" description="Disordered" evidence="1">
    <location>
        <begin position="1"/>
        <end position="139"/>
    </location>
</feature>
<feature type="compositionally biased region" description="Basic and acidic residues" evidence="1">
    <location>
        <begin position="395"/>
        <end position="408"/>
    </location>
</feature>
<feature type="compositionally biased region" description="Polar residues" evidence="1">
    <location>
        <begin position="44"/>
        <end position="60"/>
    </location>
</feature>
<feature type="compositionally biased region" description="Basic residues" evidence="1">
    <location>
        <begin position="491"/>
        <end position="502"/>
    </location>
</feature>
<comment type="caution">
    <text evidence="2">The sequence shown here is derived from an EMBL/GenBank/DDBJ whole genome shotgun (WGS) entry which is preliminary data.</text>
</comment>
<feature type="compositionally biased region" description="Basic and acidic residues" evidence="1">
    <location>
        <begin position="296"/>
        <end position="321"/>
    </location>
</feature>
<feature type="region of interest" description="Disordered" evidence="1">
    <location>
        <begin position="476"/>
        <end position="549"/>
    </location>
</feature>
<keyword evidence="3" id="KW-1185">Reference proteome</keyword>
<sequence length="591" mass="69012">MPPRTRSKSLPQPPASQARHDTAESAMPAASPHASPRLARRKSTQVTPTRPSRATTNTPGDEQANGRASSRKRVRLSAPEPHDSDSEFDWEGGLDDIESDWPIDEADDSDGGDIVSDYDDDDDDDCDVGSTSDDSSTHEDFDVDFDLCDVDLADILDGGKALSALGGVPGQGNASISDEVMATLADISMQVLAAAQFLGLDAHSAKLQQNLALVALAAMPADKRRCQLEMWLELYDALPHEDRKAALARAQDLGETPEAAESEGQHDALAQMRRAALKQWRDSLPPEQFEEFIHKMKQRQRDRITAMPPDERNEFLRDRSQRRSQRIATMTPQEREERKKRRRQRIADMTPEDRAEHMERRRKRLADMPPEEREAYRMKRNERARQRLSSLTPEQRAERRRSLNERNRQRLAAMGPEERQERRRRQRERRKQRIEAMSPEEREAFLRRQNEMVRRWRDSLPPEERKEFIRRVNKRQQERIARMTPEERAERRRRMNDRHKQRLAAMSPEEREAYQRKKREDERRYKANMSPEQRERRRLSVNASNARSAARRRLLYEQYPELREEARRKARENYNRKKQNAVLGSFSVSFQ</sequence>
<proteinExistence type="predicted"/>
<reference evidence="2 3" key="1">
    <citation type="submission" date="2023-09" db="EMBL/GenBank/DDBJ databases">
        <title>Pangenome analysis of Batrachochytrium dendrobatidis and related Chytrids.</title>
        <authorList>
            <person name="Yacoub M.N."/>
            <person name="Stajich J.E."/>
            <person name="James T.Y."/>
        </authorList>
    </citation>
    <scope>NUCLEOTIDE SEQUENCE [LARGE SCALE GENOMIC DNA]</scope>
    <source>
        <strain evidence="2 3">JEL0888</strain>
    </source>
</reference>
<name>A0ABR4NEZ3_9FUNG</name>
<evidence type="ECO:0000313" key="3">
    <source>
        <dbReference type="Proteomes" id="UP001527925"/>
    </source>
</evidence>
<dbReference type="EMBL" id="JADGIZ020000008">
    <property type="protein sequence ID" value="KAL2918083.1"/>
    <property type="molecule type" value="Genomic_DNA"/>
</dbReference>
<dbReference type="Proteomes" id="UP001527925">
    <property type="component" value="Unassembled WGS sequence"/>
</dbReference>
<feature type="compositionally biased region" description="Basic residues" evidence="1">
    <location>
        <begin position="422"/>
        <end position="432"/>
    </location>
</feature>
<organism evidence="2 3">
    <name type="scientific">Polyrhizophydium stewartii</name>
    <dbReference type="NCBI Taxonomy" id="2732419"/>
    <lineage>
        <taxon>Eukaryota</taxon>
        <taxon>Fungi</taxon>
        <taxon>Fungi incertae sedis</taxon>
        <taxon>Chytridiomycota</taxon>
        <taxon>Chytridiomycota incertae sedis</taxon>
        <taxon>Chytridiomycetes</taxon>
        <taxon>Rhizophydiales</taxon>
        <taxon>Rhizophydiales incertae sedis</taxon>
        <taxon>Polyrhizophydium</taxon>
    </lineage>
</organism>
<evidence type="ECO:0000256" key="1">
    <source>
        <dbReference type="SAM" id="MobiDB-lite"/>
    </source>
</evidence>
<feature type="compositionally biased region" description="Acidic residues" evidence="1">
    <location>
        <begin position="86"/>
        <end position="127"/>
    </location>
</feature>
<gene>
    <name evidence="2" type="ORF">HK105_202497</name>
</gene>
<protein>
    <submittedName>
        <fullName evidence="2">Uncharacterized protein</fullName>
    </submittedName>
</protein>
<feature type="compositionally biased region" description="Low complexity" evidence="1">
    <location>
        <begin position="24"/>
        <end position="36"/>
    </location>
</feature>
<feature type="compositionally biased region" description="Basic and acidic residues" evidence="1">
    <location>
        <begin position="370"/>
        <end position="385"/>
    </location>
</feature>
<feature type="compositionally biased region" description="Basic and acidic residues" evidence="1">
    <location>
        <begin position="508"/>
        <end position="525"/>
    </location>
</feature>
<accession>A0ABR4NEZ3</accession>
<evidence type="ECO:0000313" key="2">
    <source>
        <dbReference type="EMBL" id="KAL2918083.1"/>
    </source>
</evidence>